<dbReference type="Proteomes" id="UP001209535">
    <property type="component" value="Unassembled WGS sequence"/>
</dbReference>
<proteinExistence type="predicted"/>
<reference evidence="3 4" key="1">
    <citation type="submission" date="2022-10" db="EMBL/GenBank/DDBJ databases">
        <title>Defluviimonas sp. nov., isolated from ocean surface sediments.</title>
        <authorList>
            <person name="He W."/>
            <person name="Wang L."/>
            <person name="Zhang D.-F."/>
        </authorList>
    </citation>
    <scope>NUCLEOTIDE SEQUENCE [LARGE SCALE GENOMIC DNA]</scope>
    <source>
        <strain evidence="3 4">WL0024</strain>
    </source>
</reference>
<dbReference type="EMBL" id="JAOVQO010000002">
    <property type="protein sequence ID" value="MCU9847046.1"/>
    <property type="molecule type" value="Genomic_DNA"/>
</dbReference>
<feature type="chain" id="PRO_5045524653" evidence="1">
    <location>
        <begin position="24"/>
        <end position="226"/>
    </location>
</feature>
<feature type="signal peptide" evidence="1">
    <location>
        <begin position="1"/>
        <end position="23"/>
    </location>
</feature>
<dbReference type="Pfam" id="PF07486">
    <property type="entry name" value="Hydrolase_2"/>
    <property type="match status" value="1"/>
</dbReference>
<sequence length="226" mass="24308">MSVLKCWTGSMAMLLALTGGVHAEMTVSQSNDPTAALGVNLATLLGQEKAALGAVDGERLEEIVTPPKPKAKTRKGAISYDKDWLASLPAPKGGAEFECLATALYFEARGEGIKGQAAVAEVILNRVESKSFPRTICGVVNQGNANGCQFSYTCDGQPERISEKRAWTTARKVARAMMDGAPRQLTDGATYFHTPAVRPSWSKKFDRTAMIGSHIFYRAPVRTALN</sequence>
<keyword evidence="3" id="KW-0378">Hydrolase</keyword>
<dbReference type="InterPro" id="IPR011105">
    <property type="entry name" value="Cell_wall_hydrolase_SleB"/>
</dbReference>
<name>A0ABT2WZE6_9RHOB</name>
<dbReference type="RefSeq" id="WP_411709780.1">
    <property type="nucleotide sequence ID" value="NZ_JAOVQO010000002.1"/>
</dbReference>
<dbReference type="Gene3D" id="1.10.10.2520">
    <property type="entry name" value="Cell wall hydrolase SleB, domain 1"/>
    <property type="match status" value="1"/>
</dbReference>
<comment type="caution">
    <text evidence="3">The sequence shown here is derived from an EMBL/GenBank/DDBJ whole genome shotgun (WGS) entry which is preliminary data.</text>
</comment>
<evidence type="ECO:0000313" key="4">
    <source>
        <dbReference type="Proteomes" id="UP001209535"/>
    </source>
</evidence>
<dbReference type="GO" id="GO:0016787">
    <property type="term" value="F:hydrolase activity"/>
    <property type="evidence" value="ECO:0007669"/>
    <property type="project" value="UniProtKB-KW"/>
</dbReference>
<organism evidence="3 4">
    <name type="scientific">Albidovulum salinarum</name>
    <dbReference type="NCBI Taxonomy" id="2984153"/>
    <lineage>
        <taxon>Bacteria</taxon>
        <taxon>Pseudomonadati</taxon>
        <taxon>Pseudomonadota</taxon>
        <taxon>Alphaproteobacteria</taxon>
        <taxon>Rhodobacterales</taxon>
        <taxon>Paracoccaceae</taxon>
        <taxon>Albidovulum</taxon>
    </lineage>
</organism>
<keyword evidence="4" id="KW-1185">Reference proteome</keyword>
<dbReference type="InterPro" id="IPR042047">
    <property type="entry name" value="SleB_dom1"/>
</dbReference>
<evidence type="ECO:0000256" key="1">
    <source>
        <dbReference type="SAM" id="SignalP"/>
    </source>
</evidence>
<gene>
    <name evidence="3" type="ORF">OEZ60_03425</name>
</gene>
<accession>A0ABT2WZE6</accession>
<feature type="domain" description="Cell wall hydrolase SleB" evidence="2">
    <location>
        <begin position="110"/>
        <end position="217"/>
    </location>
</feature>
<evidence type="ECO:0000313" key="3">
    <source>
        <dbReference type="EMBL" id="MCU9847046.1"/>
    </source>
</evidence>
<evidence type="ECO:0000259" key="2">
    <source>
        <dbReference type="Pfam" id="PF07486"/>
    </source>
</evidence>
<keyword evidence="1" id="KW-0732">Signal</keyword>
<protein>
    <submittedName>
        <fullName evidence="3">Cell wall hydrolase</fullName>
    </submittedName>
</protein>